<evidence type="ECO:0000256" key="8">
    <source>
        <dbReference type="ARBA" id="ARBA00041343"/>
    </source>
</evidence>
<comment type="subcellular location">
    <subcellularLocation>
        <location evidence="1">Membrane</location>
    </subcellularLocation>
</comment>
<keyword evidence="4" id="KW-0472">Membrane</keyword>
<evidence type="ECO:0000256" key="4">
    <source>
        <dbReference type="ARBA" id="ARBA00023136"/>
    </source>
</evidence>
<dbReference type="Pfam" id="PF21365">
    <property type="entry name" value="Glyco_hydro_31_3rd"/>
    <property type="match status" value="1"/>
</dbReference>
<evidence type="ECO:0000256" key="7">
    <source>
        <dbReference type="ARBA" id="ARBA00023295"/>
    </source>
</evidence>
<evidence type="ECO:0000256" key="11">
    <source>
        <dbReference type="SAM" id="SignalP"/>
    </source>
</evidence>
<dbReference type="CDD" id="cd00111">
    <property type="entry name" value="Trefoil"/>
    <property type="match status" value="1"/>
</dbReference>
<name>A0A0N5AMQ5_9BILA</name>
<dbReference type="GO" id="GO:0030246">
    <property type="term" value="F:carbohydrate binding"/>
    <property type="evidence" value="ECO:0007669"/>
    <property type="project" value="InterPro"/>
</dbReference>
<dbReference type="STRING" id="451379.A0A0N5AMQ5"/>
<evidence type="ECO:0000256" key="1">
    <source>
        <dbReference type="ARBA" id="ARBA00004370"/>
    </source>
</evidence>
<feature type="domain" description="P-type" evidence="12">
    <location>
        <begin position="15"/>
        <end position="64"/>
    </location>
</feature>
<dbReference type="PROSITE" id="PS51448">
    <property type="entry name" value="P_TREFOIL_2"/>
    <property type="match status" value="1"/>
</dbReference>
<dbReference type="GO" id="GO:0004558">
    <property type="term" value="F:alpha-1,4-glucosidase activity"/>
    <property type="evidence" value="ECO:0007669"/>
    <property type="project" value="TreeGrafter"/>
</dbReference>
<dbReference type="Gene3D" id="2.60.40.1760">
    <property type="entry name" value="glycosyl hydrolase (family 31)"/>
    <property type="match status" value="1"/>
</dbReference>
<dbReference type="Gene3D" id="3.20.20.80">
    <property type="entry name" value="Glycosidases"/>
    <property type="match status" value="1"/>
</dbReference>
<dbReference type="PANTHER" id="PTHR22762">
    <property type="entry name" value="ALPHA-GLUCOSIDASE"/>
    <property type="match status" value="1"/>
</dbReference>
<proteinExistence type="inferred from homology"/>
<dbReference type="SUPFAM" id="SSF51011">
    <property type="entry name" value="Glycosyl hydrolase domain"/>
    <property type="match status" value="1"/>
</dbReference>
<comment type="similarity">
    <text evidence="2 10">Belongs to the glycosyl hydrolase 31 family.</text>
</comment>
<reference evidence="14" key="1">
    <citation type="submission" date="2017-02" db="UniProtKB">
        <authorList>
            <consortium name="WormBaseParasite"/>
        </authorList>
    </citation>
    <scope>IDENTIFICATION</scope>
</reference>
<dbReference type="Gene3D" id="2.60.40.1180">
    <property type="entry name" value="Golgi alpha-mannosidase II"/>
    <property type="match status" value="2"/>
</dbReference>
<dbReference type="SUPFAM" id="SSF74650">
    <property type="entry name" value="Galactose mutarotase-like"/>
    <property type="match status" value="1"/>
</dbReference>
<dbReference type="InterPro" id="IPR048395">
    <property type="entry name" value="Glyco_hydro_31_C"/>
</dbReference>
<organism evidence="13 14">
    <name type="scientific">Syphacia muris</name>
    <dbReference type="NCBI Taxonomy" id="451379"/>
    <lineage>
        <taxon>Eukaryota</taxon>
        <taxon>Metazoa</taxon>
        <taxon>Ecdysozoa</taxon>
        <taxon>Nematoda</taxon>
        <taxon>Chromadorea</taxon>
        <taxon>Rhabditida</taxon>
        <taxon>Spirurina</taxon>
        <taxon>Oxyuridomorpha</taxon>
        <taxon>Oxyuroidea</taxon>
        <taxon>Oxyuridae</taxon>
        <taxon>Syphacia</taxon>
    </lineage>
</organism>
<dbReference type="PROSITE" id="PS00129">
    <property type="entry name" value="GLYCOSYL_HYDROL_F31_1"/>
    <property type="match status" value="1"/>
</dbReference>
<dbReference type="InterPro" id="IPR000322">
    <property type="entry name" value="Glyco_hydro_31_TIM"/>
</dbReference>
<dbReference type="Gene3D" id="4.10.110.10">
    <property type="entry name" value="Spasmolytic Protein, domain 1"/>
    <property type="match status" value="1"/>
</dbReference>
<dbReference type="WBParaSite" id="SMUV_0000587001-mRNA-1">
    <property type="protein sequence ID" value="SMUV_0000587001-mRNA-1"/>
    <property type="gene ID" value="SMUV_0000587001"/>
</dbReference>
<protein>
    <recommendedName>
        <fullName evidence="8">Maltase</fullName>
    </recommendedName>
</protein>
<keyword evidence="7 10" id="KW-0326">Glycosidase</keyword>
<dbReference type="InterPro" id="IPR044913">
    <property type="entry name" value="P_trefoil_dom_sf"/>
</dbReference>
<dbReference type="CDD" id="cd06602">
    <property type="entry name" value="GH31_MGAM_SI_GAA"/>
    <property type="match status" value="1"/>
</dbReference>
<evidence type="ECO:0000256" key="9">
    <source>
        <dbReference type="PROSITE-ProRule" id="PRU00779"/>
    </source>
</evidence>
<keyword evidence="13" id="KW-1185">Reference proteome</keyword>
<dbReference type="CDD" id="cd14752">
    <property type="entry name" value="GH31_N"/>
    <property type="match status" value="1"/>
</dbReference>
<dbReference type="InterPro" id="IPR030458">
    <property type="entry name" value="Glyco_hydro_31_AS"/>
</dbReference>
<feature type="chain" id="PRO_5005893401" description="Maltase" evidence="11">
    <location>
        <begin position="19"/>
        <end position="938"/>
    </location>
</feature>
<dbReference type="InterPro" id="IPR011013">
    <property type="entry name" value="Gal_mutarotase_sf_dom"/>
</dbReference>
<dbReference type="Proteomes" id="UP000046393">
    <property type="component" value="Unplaced"/>
</dbReference>
<dbReference type="Pfam" id="PF01055">
    <property type="entry name" value="Glyco_hydro_31_2nd"/>
    <property type="match status" value="1"/>
</dbReference>
<keyword evidence="6" id="KW-0325">Glycoprotein</keyword>
<dbReference type="Pfam" id="PF00088">
    <property type="entry name" value="Trefoil"/>
    <property type="match status" value="1"/>
</dbReference>
<evidence type="ECO:0000313" key="13">
    <source>
        <dbReference type="Proteomes" id="UP000046393"/>
    </source>
</evidence>
<sequence length="938" mass="106120">MILKAIGVLSIALGLSIAGSPRESRIDCLPIPGSNEEQCTKHGCVWDSFYDDQNPTVPLCYYPENVGGYNLTVDGKIKTLGKRHDGPENLFSPDIDKIFFSTSNIGATFNVKIGSTKRFDSTTYEIPIAIPKERSQSTDGVSIEILSKEPFYFAVKRKSNSRVLWDTSIGGFVFSDQYIQIATYLPSKNVYGFGENIHTSLKHNFDEYTTWAMFARDEPPNSYGHDRKNLYGTLPFYMCLEDDGKAHGVLIWNSNAQEITTGPSPHLIYRTIGGMLDIYFFPGPSPEEVVQQYLALVGRPMLPAYFALGFQLCRYGYKNLDEMKEAVARTQANGIPLDIPYADIDYMDRYKDFTTGSQWSDFPNYAKKLHDDGLHLFLIFDPAIQVDYASYERAVKMGASFLEWERQDQVPKDINGLYPLTKDSKVMLGVVWPDAHTAFPDFLDPSNKTTEWWTNEFKLYHDQLPFDGIWIDMNEPSSFGTNIENPWYYGNNDHPNIKPLMCPVSGTDSKYDMPPYQTNAVYRWSFNSYLSTNTMCMCALTGKGKYRFYDTKTLYGLSEAIATQEAIYKATGKRGAIISRSTFPSAGHYAGHWLGDNTARWEDLRTSVIGAQEFNILGIPYVGSDICGFIGDTTEELCLRWQQMGAFHPFSRNHNTNNAKPQDPGLWPTVAAAAREALLFRYKYLPYLYSLHFHASRFGGTVIRPLFFEFPHEYVTYDKGHQFLWGSGLMIIPVLEQDVVIASGYLPEAQWYSLRDNEYGTLYPPGENRFSAKTTELIPVLVRGGVILPRQQPSTTTTASRKNPFEILIAAAYDMNDGKPKSSTGELYFDDGESIVRDFQTYNFYMWTFSFSFTDTSAELTITMNHEGNQIVPPTLDVIEIVGYRYTMNRNSILINGLSVPVTVTSPSKNVVNISKQGMVNMHLSPSFTITWTHHAAN</sequence>
<evidence type="ECO:0000256" key="6">
    <source>
        <dbReference type="ARBA" id="ARBA00023180"/>
    </source>
</evidence>
<dbReference type="PANTHER" id="PTHR22762:SF133">
    <property type="entry name" value="P-TYPE DOMAIN-CONTAINING PROTEIN"/>
    <property type="match status" value="1"/>
</dbReference>
<dbReference type="InterPro" id="IPR000519">
    <property type="entry name" value="P_trefoil_dom"/>
</dbReference>
<comment type="caution">
    <text evidence="9">Lacks conserved residue(s) required for the propagation of feature annotation.</text>
</comment>
<dbReference type="SMART" id="SM00018">
    <property type="entry name" value="PD"/>
    <property type="match status" value="1"/>
</dbReference>
<accession>A0A0N5AMQ5</accession>
<evidence type="ECO:0000256" key="2">
    <source>
        <dbReference type="ARBA" id="ARBA00007806"/>
    </source>
</evidence>
<dbReference type="SUPFAM" id="SSF57492">
    <property type="entry name" value="Trefoil"/>
    <property type="match status" value="1"/>
</dbReference>
<dbReference type="AlphaFoldDB" id="A0A0N5AMQ5"/>
<dbReference type="InterPro" id="IPR013780">
    <property type="entry name" value="Glyco_hydro_b"/>
</dbReference>
<dbReference type="InterPro" id="IPR017853">
    <property type="entry name" value="GH"/>
</dbReference>
<keyword evidence="11" id="KW-0732">Signal</keyword>
<feature type="signal peptide" evidence="11">
    <location>
        <begin position="1"/>
        <end position="18"/>
    </location>
</feature>
<evidence type="ECO:0000256" key="5">
    <source>
        <dbReference type="ARBA" id="ARBA00023157"/>
    </source>
</evidence>
<dbReference type="InterPro" id="IPR025887">
    <property type="entry name" value="Glyco_hydro_31_N_dom"/>
</dbReference>
<dbReference type="GO" id="GO:0016020">
    <property type="term" value="C:membrane"/>
    <property type="evidence" value="ECO:0007669"/>
    <property type="project" value="UniProtKB-SubCell"/>
</dbReference>
<dbReference type="SUPFAM" id="SSF51445">
    <property type="entry name" value="(Trans)glycosidases"/>
    <property type="match status" value="1"/>
</dbReference>
<dbReference type="Pfam" id="PF13802">
    <property type="entry name" value="Gal_mutarotas_2"/>
    <property type="match status" value="1"/>
</dbReference>
<evidence type="ECO:0000256" key="3">
    <source>
        <dbReference type="ARBA" id="ARBA00022801"/>
    </source>
</evidence>
<evidence type="ECO:0000259" key="12">
    <source>
        <dbReference type="PROSITE" id="PS51448"/>
    </source>
</evidence>
<evidence type="ECO:0000256" key="10">
    <source>
        <dbReference type="RuleBase" id="RU361185"/>
    </source>
</evidence>
<keyword evidence="3 10" id="KW-0378">Hydrolase</keyword>
<evidence type="ECO:0000313" key="14">
    <source>
        <dbReference type="WBParaSite" id="SMUV_0000587001-mRNA-1"/>
    </source>
</evidence>
<keyword evidence="5" id="KW-1015">Disulfide bond</keyword>
<dbReference type="GO" id="GO:0005975">
    <property type="term" value="P:carbohydrate metabolic process"/>
    <property type="evidence" value="ECO:0007669"/>
    <property type="project" value="InterPro"/>
</dbReference>